<keyword evidence="3" id="KW-1185">Reference proteome</keyword>
<dbReference type="CDD" id="cd23992">
    <property type="entry name" value="PBP_GOBP"/>
    <property type="match status" value="1"/>
</dbReference>
<name>A0AAV8X029_9CUCU</name>
<dbReference type="SMART" id="SM00708">
    <property type="entry name" value="PhBP"/>
    <property type="match status" value="1"/>
</dbReference>
<evidence type="ECO:0000313" key="2">
    <source>
        <dbReference type="EMBL" id="KAJ8932134.1"/>
    </source>
</evidence>
<dbReference type="Pfam" id="PF01395">
    <property type="entry name" value="PBP_GOBP"/>
    <property type="match status" value="1"/>
</dbReference>
<comment type="caution">
    <text evidence="2">The sequence shown here is derived from an EMBL/GenBank/DDBJ whole genome shotgun (WGS) entry which is preliminary data.</text>
</comment>
<accession>A0AAV8X029</accession>
<protein>
    <submittedName>
        <fullName evidence="2">Uncharacterized protein</fullName>
    </submittedName>
</protein>
<evidence type="ECO:0000256" key="1">
    <source>
        <dbReference type="SAM" id="SignalP"/>
    </source>
</evidence>
<dbReference type="Gene3D" id="1.10.238.20">
    <property type="entry name" value="Pheromone/general odorant binding protein domain"/>
    <property type="match status" value="1"/>
</dbReference>
<dbReference type="GO" id="GO:0005549">
    <property type="term" value="F:odorant binding"/>
    <property type="evidence" value="ECO:0007669"/>
    <property type="project" value="InterPro"/>
</dbReference>
<proteinExistence type="predicted"/>
<dbReference type="InterPro" id="IPR006170">
    <property type="entry name" value="PBP/GOBP"/>
</dbReference>
<dbReference type="Proteomes" id="UP001162156">
    <property type="component" value="Unassembled WGS sequence"/>
</dbReference>
<sequence length="141" mass="15921">MRGFVLLICFGTFVTVLVDGLTDEEKQRISAVHTKCQADPVTHVDEEILKQLHKGEHVDRSIVGVHILCMSKNLGFQKENGDIDKKRTSKKFGRVIHDDAKLDETVKICALQKTTPEETALDLLKCFRDNTDHSIHAGHHH</sequence>
<reference evidence="2" key="1">
    <citation type="journal article" date="2023" name="Insect Mol. Biol.">
        <title>Genome sequencing provides insights into the evolution of gene families encoding plant cell wall-degrading enzymes in longhorned beetles.</title>
        <authorList>
            <person name="Shin N.R."/>
            <person name="Okamura Y."/>
            <person name="Kirsch R."/>
            <person name="Pauchet Y."/>
        </authorList>
    </citation>
    <scope>NUCLEOTIDE SEQUENCE</scope>
    <source>
        <strain evidence="2">RBIC_L_NR</strain>
    </source>
</reference>
<dbReference type="EMBL" id="JANEYF010004127">
    <property type="protein sequence ID" value="KAJ8932134.1"/>
    <property type="molecule type" value="Genomic_DNA"/>
</dbReference>
<dbReference type="AlphaFoldDB" id="A0AAV8X029"/>
<keyword evidence="1" id="KW-0732">Signal</keyword>
<dbReference type="SUPFAM" id="SSF47565">
    <property type="entry name" value="Insect pheromone/odorant-binding proteins"/>
    <property type="match status" value="1"/>
</dbReference>
<evidence type="ECO:0000313" key="3">
    <source>
        <dbReference type="Proteomes" id="UP001162156"/>
    </source>
</evidence>
<gene>
    <name evidence="2" type="ORF">NQ314_014915</name>
</gene>
<feature type="signal peptide" evidence="1">
    <location>
        <begin position="1"/>
        <end position="20"/>
    </location>
</feature>
<dbReference type="InterPro" id="IPR036728">
    <property type="entry name" value="PBP_GOBP_sf"/>
</dbReference>
<organism evidence="2 3">
    <name type="scientific">Rhamnusium bicolor</name>
    <dbReference type="NCBI Taxonomy" id="1586634"/>
    <lineage>
        <taxon>Eukaryota</taxon>
        <taxon>Metazoa</taxon>
        <taxon>Ecdysozoa</taxon>
        <taxon>Arthropoda</taxon>
        <taxon>Hexapoda</taxon>
        <taxon>Insecta</taxon>
        <taxon>Pterygota</taxon>
        <taxon>Neoptera</taxon>
        <taxon>Endopterygota</taxon>
        <taxon>Coleoptera</taxon>
        <taxon>Polyphaga</taxon>
        <taxon>Cucujiformia</taxon>
        <taxon>Chrysomeloidea</taxon>
        <taxon>Cerambycidae</taxon>
        <taxon>Lepturinae</taxon>
        <taxon>Rhagiini</taxon>
        <taxon>Rhamnusium</taxon>
    </lineage>
</organism>
<feature type="chain" id="PRO_5043541240" evidence="1">
    <location>
        <begin position="21"/>
        <end position="141"/>
    </location>
</feature>